<evidence type="ECO:0000313" key="4">
    <source>
        <dbReference type="Proteomes" id="UP001595386"/>
    </source>
</evidence>
<keyword evidence="2" id="KW-0732">Signal</keyword>
<keyword evidence="1" id="KW-1133">Transmembrane helix</keyword>
<accession>A0ABV7B313</accession>
<protein>
    <submittedName>
        <fullName evidence="3">Uncharacterized protein</fullName>
    </submittedName>
</protein>
<comment type="caution">
    <text evidence="3">The sequence shown here is derived from an EMBL/GenBank/DDBJ whole genome shotgun (WGS) entry which is preliminary data.</text>
</comment>
<dbReference type="RefSeq" id="WP_379753640.1">
    <property type="nucleotide sequence ID" value="NZ_JBHRSQ010000006.1"/>
</dbReference>
<keyword evidence="4" id="KW-1185">Reference proteome</keyword>
<keyword evidence="1" id="KW-0472">Membrane</keyword>
<keyword evidence="1" id="KW-0812">Transmembrane</keyword>
<feature type="chain" id="PRO_5047459821" evidence="2">
    <location>
        <begin position="27"/>
        <end position="75"/>
    </location>
</feature>
<evidence type="ECO:0000313" key="3">
    <source>
        <dbReference type="EMBL" id="MFC2990730.1"/>
    </source>
</evidence>
<organism evidence="3 4">
    <name type="scientific">Halomonas tibetensis</name>
    <dbReference type="NCBI Taxonomy" id="2259590"/>
    <lineage>
        <taxon>Bacteria</taxon>
        <taxon>Pseudomonadati</taxon>
        <taxon>Pseudomonadota</taxon>
        <taxon>Gammaproteobacteria</taxon>
        <taxon>Oceanospirillales</taxon>
        <taxon>Halomonadaceae</taxon>
        <taxon>Halomonas</taxon>
    </lineage>
</organism>
<dbReference type="EMBL" id="JBHRSQ010000006">
    <property type="protein sequence ID" value="MFC2990730.1"/>
    <property type="molecule type" value="Genomic_DNA"/>
</dbReference>
<name>A0ABV7B313_9GAMM</name>
<feature type="signal peptide" evidence="2">
    <location>
        <begin position="1"/>
        <end position="26"/>
    </location>
</feature>
<evidence type="ECO:0000256" key="2">
    <source>
        <dbReference type="SAM" id="SignalP"/>
    </source>
</evidence>
<reference evidence="4" key="1">
    <citation type="journal article" date="2019" name="Int. J. Syst. Evol. Microbiol.">
        <title>The Global Catalogue of Microorganisms (GCM) 10K type strain sequencing project: providing services to taxonomists for standard genome sequencing and annotation.</title>
        <authorList>
            <consortium name="The Broad Institute Genomics Platform"/>
            <consortium name="The Broad Institute Genome Sequencing Center for Infectious Disease"/>
            <person name="Wu L."/>
            <person name="Ma J."/>
        </authorList>
    </citation>
    <scope>NUCLEOTIDE SEQUENCE [LARGE SCALE GENOMIC DNA]</scope>
    <source>
        <strain evidence="4">KCTC 52660</strain>
    </source>
</reference>
<dbReference type="Proteomes" id="UP001595386">
    <property type="component" value="Unassembled WGS sequence"/>
</dbReference>
<sequence length="75" mass="8012">MMHPSTLTARIALTTATLLLAGVAHAHPGHDAPTVHAYTGNPLLLVVLAISVLGLAALVPLARRALRQRRLQRQH</sequence>
<gene>
    <name evidence="3" type="ORF">ACFODV_01645</name>
</gene>
<evidence type="ECO:0000256" key="1">
    <source>
        <dbReference type="SAM" id="Phobius"/>
    </source>
</evidence>
<feature type="transmembrane region" description="Helical" evidence="1">
    <location>
        <begin position="42"/>
        <end position="62"/>
    </location>
</feature>
<proteinExistence type="predicted"/>